<organism evidence="1 2">
    <name type="scientific">Nocardia cyriacigeorgica</name>
    <dbReference type="NCBI Taxonomy" id="135487"/>
    <lineage>
        <taxon>Bacteria</taxon>
        <taxon>Bacillati</taxon>
        <taxon>Actinomycetota</taxon>
        <taxon>Actinomycetes</taxon>
        <taxon>Mycobacteriales</taxon>
        <taxon>Nocardiaceae</taxon>
        <taxon>Nocardia</taxon>
    </lineage>
</organism>
<comment type="caution">
    <text evidence="1">The sequence shown here is derived from an EMBL/GenBank/DDBJ whole genome shotgun (WGS) entry which is preliminary data.</text>
</comment>
<gene>
    <name evidence="1" type="ORF">FEK35_27405</name>
</gene>
<dbReference type="AlphaFoldDB" id="A0A5R8P6Z8"/>
<dbReference type="OrthoDB" id="4537958at2"/>
<protein>
    <submittedName>
        <fullName evidence="1">Glycosyltransferase family 4 protein</fullName>
    </submittedName>
</protein>
<keyword evidence="1" id="KW-0808">Transferase</keyword>
<dbReference type="RefSeq" id="WP_138458660.1">
    <property type="nucleotide sequence ID" value="NZ_JADLPK010000004.1"/>
</dbReference>
<evidence type="ECO:0000313" key="1">
    <source>
        <dbReference type="EMBL" id="TLF96819.1"/>
    </source>
</evidence>
<evidence type="ECO:0000313" key="2">
    <source>
        <dbReference type="Proteomes" id="UP000308349"/>
    </source>
</evidence>
<sequence length="344" mass="38887">MRIGLIARAENTGLGTQTWEFARHMHPTKTLVVDLATSRGRQLYPERFPGATIIQGLPGRRHLEEFVDGLDVVFTAETPYNYDLFTLARAAGVGSVLQYNFEFLDYLQRRDLPRPTILAAPSPWHIDDVDGAVPLPVPVDLERFPPRKRSGHATRFLHLVGRPAIHDRNGTADFVEALRYVRSTVTVTIKCQDPAYVTRLPLGLVPDNVTLVVDVSDTPNYWDNYRGSDVLVMPRRFGGLFLPINEALAAGMPTIMPDISPNNTWLPHAWLVPARRAGEFRARSMIDLYTVDHRELAAKIDQFASDDTFFTDAQKRARQIAEQRSWPLLKPVYERVLRQAAHDA</sequence>
<dbReference type="Gene3D" id="3.40.50.2000">
    <property type="entry name" value="Glycogen Phosphorylase B"/>
    <property type="match status" value="1"/>
</dbReference>
<dbReference type="Pfam" id="PF13692">
    <property type="entry name" value="Glyco_trans_1_4"/>
    <property type="match status" value="1"/>
</dbReference>
<dbReference type="GO" id="GO:0016740">
    <property type="term" value="F:transferase activity"/>
    <property type="evidence" value="ECO:0007669"/>
    <property type="project" value="UniProtKB-KW"/>
</dbReference>
<name>A0A5R8P6Z8_9NOCA</name>
<dbReference type="EMBL" id="VBUU01000040">
    <property type="protein sequence ID" value="TLF96819.1"/>
    <property type="molecule type" value="Genomic_DNA"/>
</dbReference>
<dbReference type="SUPFAM" id="SSF53756">
    <property type="entry name" value="UDP-Glycosyltransferase/glycogen phosphorylase"/>
    <property type="match status" value="1"/>
</dbReference>
<accession>A0A5R8P6Z8</accession>
<dbReference type="Proteomes" id="UP000308349">
    <property type="component" value="Unassembled WGS sequence"/>
</dbReference>
<proteinExistence type="predicted"/>
<reference evidence="1 2" key="1">
    <citation type="submission" date="2019-05" db="EMBL/GenBank/DDBJ databases">
        <title>Genomes sequences of two Nocardia cyriacigeorgica environmental isolates, type strains Nocardia asteroides ATCC 19247 and Nocardia cyriacigeorgica DSM 44484.</title>
        <authorList>
            <person name="Vautrin F."/>
            <person name="Bergeron E."/>
            <person name="Dubost A."/>
            <person name="Abrouk D."/>
            <person name="Rodriguez Nava V."/>
            <person name="Pujic P."/>
        </authorList>
    </citation>
    <scope>NUCLEOTIDE SEQUENCE [LARGE SCALE GENOMIC DNA]</scope>
    <source>
        <strain evidence="1 2">EML 1456</strain>
    </source>
</reference>